<dbReference type="InterPro" id="IPR023213">
    <property type="entry name" value="CAT-like_dom_sf"/>
</dbReference>
<name>A0A848KQ34_9ACTN</name>
<reference evidence="2 3" key="1">
    <citation type="submission" date="2020-04" db="EMBL/GenBank/DDBJ databases">
        <title>Gordonia sp. nov. TBRC 11910.</title>
        <authorList>
            <person name="Suriyachadkun C."/>
        </authorList>
    </citation>
    <scope>NUCLEOTIDE SEQUENCE [LARGE SCALE GENOMIC DNA]</scope>
    <source>
        <strain evidence="2 3">TBRC 11910</strain>
    </source>
</reference>
<organism evidence="2 3">
    <name type="scientific">Gordonia asplenii</name>
    <dbReference type="NCBI Taxonomy" id="2725283"/>
    <lineage>
        <taxon>Bacteria</taxon>
        <taxon>Bacillati</taxon>
        <taxon>Actinomycetota</taxon>
        <taxon>Actinomycetes</taxon>
        <taxon>Mycobacteriales</taxon>
        <taxon>Gordoniaceae</taxon>
        <taxon>Gordonia</taxon>
    </lineage>
</organism>
<proteinExistence type="predicted"/>
<gene>
    <name evidence="2" type="ORF">HH308_07825</name>
</gene>
<sequence length="473" mass="51316">MTNPAITVENPLTRGIPRGGELVEWRLNNPEWVRTTASRHPIGPSFLQVDHIVAAAAENASAHRDSAVVARNTAVTGVVTWVPQRLNRSAMAEALTDFVRRHDELRCFFEMTDDGPIRYLVPPAAIEFATANVGASRLGHALVDHIVEHIETSTGYDRMPGFTFGAADGGDGFALYFGSDHAHSDGYSQMLAIDEIVQLYRRRLDATRPALPPAASFLDFVASEQARAAIASPDDPRIDVWRKLFASTDGTVPRFPLDLGLVDDEPVAGTRVHRDVLTAEQAAAVDRRADCLGVGFTAVVYASLAATEYELTGRTSYFTATVLATRTPSQARTQGWLCNFAPVAFTHDPHGPIDELVHTAAAAVRQARELSTLPVHAALAILAEEGRYHPEAGAPQMVSTIDFRKMPNRNDPAMRAAEAFAGLGPTRNANMWINRYESGVDLAAQIPATAAARASTATYFDGFVRRMREFAAG</sequence>
<dbReference type="EMBL" id="JABBNB010000006">
    <property type="protein sequence ID" value="NMO01124.1"/>
    <property type="molecule type" value="Genomic_DNA"/>
</dbReference>
<dbReference type="RefSeq" id="WP_170193625.1">
    <property type="nucleotide sequence ID" value="NZ_JABBNB010000006.1"/>
</dbReference>
<dbReference type="Pfam" id="PF00668">
    <property type="entry name" value="Condensation"/>
    <property type="match status" value="1"/>
</dbReference>
<dbReference type="Proteomes" id="UP000550729">
    <property type="component" value="Unassembled WGS sequence"/>
</dbReference>
<protein>
    <recommendedName>
        <fullName evidence="1">Condensation domain-containing protein</fullName>
    </recommendedName>
</protein>
<dbReference type="GO" id="GO:0003824">
    <property type="term" value="F:catalytic activity"/>
    <property type="evidence" value="ECO:0007669"/>
    <property type="project" value="InterPro"/>
</dbReference>
<dbReference type="AlphaFoldDB" id="A0A848KQ34"/>
<evidence type="ECO:0000313" key="3">
    <source>
        <dbReference type="Proteomes" id="UP000550729"/>
    </source>
</evidence>
<dbReference type="SUPFAM" id="SSF52777">
    <property type="entry name" value="CoA-dependent acyltransferases"/>
    <property type="match status" value="2"/>
</dbReference>
<evidence type="ECO:0000313" key="2">
    <source>
        <dbReference type="EMBL" id="NMO01124.1"/>
    </source>
</evidence>
<evidence type="ECO:0000259" key="1">
    <source>
        <dbReference type="Pfam" id="PF00668"/>
    </source>
</evidence>
<comment type="caution">
    <text evidence="2">The sequence shown here is derived from an EMBL/GenBank/DDBJ whole genome shotgun (WGS) entry which is preliminary data.</text>
</comment>
<dbReference type="Gene3D" id="3.30.559.30">
    <property type="entry name" value="Nonribosomal peptide synthetase, condensation domain"/>
    <property type="match status" value="1"/>
</dbReference>
<dbReference type="InterPro" id="IPR001242">
    <property type="entry name" value="Condensation_dom"/>
</dbReference>
<dbReference type="Gene3D" id="3.30.559.10">
    <property type="entry name" value="Chloramphenicol acetyltransferase-like domain"/>
    <property type="match status" value="1"/>
</dbReference>
<feature type="domain" description="Condensation" evidence="1">
    <location>
        <begin position="82"/>
        <end position="374"/>
    </location>
</feature>
<dbReference type="GO" id="GO:0008610">
    <property type="term" value="P:lipid biosynthetic process"/>
    <property type="evidence" value="ECO:0007669"/>
    <property type="project" value="UniProtKB-ARBA"/>
</dbReference>
<keyword evidence="3" id="KW-1185">Reference proteome</keyword>
<accession>A0A848KQ34</accession>